<evidence type="ECO:0000313" key="3">
    <source>
        <dbReference type="Proteomes" id="UP000241394"/>
    </source>
</evidence>
<sequence>MHGTEYILKGSELLRSSQSFRYSETTSSSENLPLTKLSGDGCDLPAPISRRNQSWSSHEYRVYKTDSSRDLAGKSSDASTQTGDERRRRRIGGEESEECGETSMDLSREEGSSRTSSSCSEGVSGSRAVGRSAFICDPTDGDECPSGRMRASRVLKQLVTCGSVAVRNGESVKSNVDGGLSMRGARRDGAT</sequence>
<dbReference type="PANTHER" id="PTHR31083:SF4">
    <property type="entry name" value="PROTEIN SOSEKI 4-RELATED"/>
    <property type="match status" value="1"/>
</dbReference>
<gene>
    <name evidence="2" type="ORF">CEY00_Acc01656</name>
</gene>
<reference evidence="2 3" key="1">
    <citation type="submission" date="2017-07" db="EMBL/GenBank/DDBJ databases">
        <title>An improved, manually edited Actinidia chinensis var. chinensis (kiwifruit) genome highlights the challenges associated with draft genomes and gene prediction in plants.</title>
        <authorList>
            <person name="Pilkington S."/>
            <person name="Crowhurst R."/>
            <person name="Hilario E."/>
            <person name="Nardozza S."/>
            <person name="Fraser L."/>
            <person name="Peng Y."/>
            <person name="Gunaseelan K."/>
            <person name="Simpson R."/>
            <person name="Tahir J."/>
            <person name="Deroles S."/>
            <person name="Templeton K."/>
            <person name="Luo Z."/>
            <person name="Davy M."/>
            <person name="Cheng C."/>
            <person name="Mcneilage M."/>
            <person name="Scaglione D."/>
            <person name="Liu Y."/>
            <person name="Zhang Q."/>
            <person name="Datson P."/>
            <person name="De Silva N."/>
            <person name="Gardiner S."/>
            <person name="Bassett H."/>
            <person name="Chagne D."/>
            <person name="Mccallum J."/>
            <person name="Dzierzon H."/>
            <person name="Deng C."/>
            <person name="Wang Y.-Y."/>
            <person name="Barron N."/>
            <person name="Manako K."/>
            <person name="Bowen J."/>
            <person name="Foster T."/>
            <person name="Erridge Z."/>
            <person name="Tiffin H."/>
            <person name="Waite C."/>
            <person name="Davies K."/>
            <person name="Grierson E."/>
            <person name="Laing W."/>
            <person name="Kirk R."/>
            <person name="Chen X."/>
            <person name="Wood M."/>
            <person name="Montefiori M."/>
            <person name="Brummell D."/>
            <person name="Schwinn K."/>
            <person name="Catanach A."/>
            <person name="Fullerton C."/>
            <person name="Li D."/>
            <person name="Meiyalaghan S."/>
            <person name="Nieuwenhuizen N."/>
            <person name="Read N."/>
            <person name="Prakash R."/>
            <person name="Hunter D."/>
            <person name="Zhang H."/>
            <person name="Mckenzie M."/>
            <person name="Knabel M."/>
            <person name="Harris A."/>
            <person name="Allan A."/>
            <person name="Chen A."/>
            <person name="Janssen B."/>
            <person name="Plunkett B."/>
            <person name="Dwamena C."/>
            <person name="Voogd C."/>
            <person name="Leif D."/>
            <person name="Lafferty D."/>
            <person name="Souleyre E."/>
            <person name="Varkonyi-Gasic E."/>
            <person name="Gambi F."/>
            <person name="Hanley J."/>
            <person name="Yao J.-L."/>
            <person name="Cheung J."/>
            <person name="David K."/>
            <person name="Warren B."/>
            <person name="Marsh K."/>
            <person name="Snowden K."/>
            <person name="Lin-Wang K."/>
            <person name="Brian L."/>
            <person name="Martinez-Sanchez M."/>
            <person name="Wang M."/>
            <person name="Ileperuma N."/>
            <person name="Macnee N."/>
            <person name="Campin R."/>
            <person name="Mcatee P."/>
            <person name="Drummond R."/>
            <person name="Espley R."/>
            <person name="Ireland H."/>
            <person name="Wu R."/>
            <person name="Atkinson R."/>
            <person name="Karunairetnam S."/>
            <person name="Bulley S."/>
            <person name="Chunkath S."/>
            <person name="Hanley Z."/>
            <person name="Storey R."/>
            <person name="Thrimawithana A."/>
            <person name="Thomson S."/>
            <person name="David C."/>
            <person name="Testolin R."/>
        </authorList>
    </citation>
    <scope>NUCLEOTIDE SEQUENCE [LARGE SCALE GENOMIC DNA]</scope>
    <source>
        <strain evidence="3">cv. Red5</strain>
        <tissue evidence="2">Young leaf</tissue>
    </source>
</reference>
<dbReference type="Gramene" id="PSS34553">
    <property type="protein sequence ID" value="PSS34553"/>
    <property type="gene ID" value="CEY00_Acc01656"/>
</dbReference>
<feature type="compositionally biased region" description="Low complexity" evidence="1">
    <location>
        <begin position="113"/>
        <end position="125"/>
    </location>
</feature>
<organism evidence="2 3">
    <name type="scientific">Actinidia chinensis var. chinensis</name>
    <name type="common">Chinese soft-hair kiwi</name>
    <dbReference type="NCBI Taxonomy" id="1590841"/>
    <lineage>
        <taxon>Eukaryota</taxon>
        <taxon>Viridiplantae</taxon>
        <taxon>Streptophyta</taxon>
        <taxon>Embryophyta</taxon>
        <taxon>Tracheophyta</taxon>
        <taxon>Spermatophyta</taxon>
        <taxon>Magnoliopsida</taxon>
        <taxon>eudicotyledons</taxon>
        <taxon>Gunneridae</taxon>
        <taxon>Pentapetalae</taxon>
        <taxon>asterids</taxon>
        <taxon>Ericales</taxon>
        <taxon>Actinidiaceae</taxon>
        <taxon>Actinidia</taxon>
    </lineage>
</organism>
<dbReference type="OrthoDB" id="1280899at2759"/>
<feature type="compositionally biased region" description="Basic and acidic residues" evidence="1">
    <location>
        <begin position="58"/>
        <end position="72"/>
    </location>
</feature>
<dbReference type="STRING" id="1590841.A0A2R6RX01"/>
<dbReference type="EMBL" id="NKQK01000002">
    <property type="protein sequence ID" value="PSS34553.1"/>
    <property type="molecule type" value="Genomic_DNA"/>
</dbReference>
<comment type="caution">
    <text evidence="2">The sequence shown here is derived from an EMBL/GenBank/DDBJ whole genome shotgun (WGS) entry which is preliminary data.</text>
</comment>
<dbReference type="InterPro" id="IPR010369">
    <property type="entry name" value="SOK"/>
</dbReference>
<dbReference type="AlphaFoldDB" id="A0A2R6RX01"/>
<name>A0A2R6RX01_ACTCC</name>
<proteinExistence type="predicted"/>
<accession>A0A2R6RX01</accession>
<dbReference type="PANTHER" id="PTHR31083">
    <property type="entry name" value="UPSTREAM OF FLC PROTEIN (DUF966)"/>
    <property type="match status" value="1"/>
</dbReference>
<dbReference type="InParanoid" id="A0A2R6RX01"/>
<evidence type="ECO:0000256" key="1">
    <source>
        <dbReference type="SAM" id="MobiDB-lite"/>
    </source>
</evidence>
<dbReference type="Proteomes" id="UP000241394">
    <property type="component" value="Chromosome LG2"/>
</dbReference>
<reference evidence="3" key="2">
    <citation type="journal article" date="2018" name="BMC Genomics">
        <title>A manually annotated Actinidia chinensis var. chinensis (kiwifruit) genome highlights the challenges associated with draft genomes and gene prediction in plants.</title>
        <authorList>
            <person name="Pilkington S.M."/>
            <person name="Crowhurst R."/>
            <person name="Hilario E."/>
            <person name="Nardozza S."/>
            <person name="Fraser L."/>
            <person name="Peng Y."/>
            <person name="Gunaseelan K."/>
            <person name="Simpson R."/>
            <person name="Tahir J."/>
            <person name="Deroles S.C."/>
            <person name="Templeton K."/>
            <person name="Luo Z."/>
            <person name="Davy M."/>
            <person name="Cheng C."/>
            <person name="McNeilage M."/>
            <person name="Scaglione D."/>
            <person name="Liu Y."/>
            <person name="Zhang Q."/>
            <person name="Datson P."/>
            <person name="De Silva N."/>
            <person name="Gardiner S.E."/>
            <person name="Bassett H."/>
            <person name="Chagne D."/>
            <person name="McCallum J."/>
            <person name="Dzierzon H."/>
            <person name="Deng C."/>
            <person name="Wang Y.Y."/>
            <person name="Barron L."/>
            <person name="Manako K."/>
            <person name="Bowen J."/>
            <person name="Foster T.M."/>
            <person name="Erridge Z.A."/>
            <person name="Tiffin H."/>
            <person name="Waite C.N."/>
            <person name="Davies K.M."/>
            <person name="Grierson E.P."/>
            <person name="Laing W.A."/>
            <person name="Kirk R."/>
            <person name="Chen X."/>
            <person name="Wood M."/>
            <person name="Montefiori M."/>
            <person name="Brummell D.A."/>
            <person name="Schwinn K.E."/>
            <person name="Catanach A."/>
            <person name="Fullerton C."/>
            <person name="Li D."/>
            <person name="Meiyalaghan S."/>
            <person name="Nieuwenhuizen N."/>
            <person name="Read N."/>
            <person name="Prakash R."/>
            <person name="Hunter D."/>
            <person name="Zhang H."/>
            <person name="McKenzie M."/>
            <person name="Knabel M."/>
            <person name="Harris A."/>
            <person name="Allan A.C."/>
            <person name="Gleave A."/>
            <person name="Chen A."/>
            <person name="Janssen B.J."/>
            <person name="Plunkett B."/>
            <person name="Ampomah-Dwamena C."/>
            <person name="Voogd C."/>
            <person name="Leif D."/>
            <person name="Lafferty D."/>
            <person name="Souleyre E.J.F."/>
            <person name="Varkonyi-Gasic E."/>
            <person name="Gambi F."/>
            <person name="Hanley J."/>
            <person name="Yao J.L."/>
            <person name="Cheung J."/>
            <person name="David K.M."/>
            <person name="Warren B."/>
            <person name="Marsh K."/>
            <person name="Snowden K.C."/>
            <person name="Lin-Wang K."/>
            <person name="Brian L."/>
            <person name="Martinez-Sanchez M."/>
            <person name="Wang M."/>
            <person name="Ileperuma N."/>
            <person name="Macnee N."/>
            <person name="Campin R."/>
            <person name="McAtee P."/>
            <person name="Drummond R.S.M."/>
            <person name="Espley R.V."/>
            <person name="Ireland H.S."/>
            <person name="Wu R."/>
            <person name="Atkinson R.G."/>
            <person name="Karunairetnam S."/>
            <person name="Bulley S."/>
            <person name="Chunkath S."/>
            <person name="Hanley Z."/>
            <person name="Storey R."/>
            <person name="Thrimawithana A.H."/>
            <person name="Thomson S."/>
            <person name="David C."/>
            <person name="Testolin R."/>
            <person name="Huang H."/>
            <person name="Hellens R.P."/>
            <person name="Schaffer R.J."/>
        </authorList>
    </citation>
    <scope>NUCLEOTIDE SEQUENCE [LARGE SCALE GENOMIC DNA]</scope>
    <source>
        <strain evidence="3">cv. Red5</strain>
    </source>
</reference>
<protein>
    <submittedName>
        <fullName evidence="2">Uncharacterized protein</fullName>
    </submittedName>
</protein>
<keyword evidence="3" id="KW-1185">Reference proteome</keyword>
<feature type="region of interest" description="Disordered" evidence="1">
    <location>
        <begin position="24"/>
        <end position="125"/>
    </location>
</feature>
<feature type="region of interest" description="Disordered" evidence="1">
    <location>
        <begin position="171"/>
        <end position="191"/>
    </location>
</feature>
<evidence type="ECO:0000313" key="2">
    <source>
        <dbReference type="EMBL" id="PSS34553.1"/>
    </source>
</evidence>